<organism evidence="4 5">
    <name type="scientific">Selenomonas montiformis</name>
    <dbReference type="NCBI Taxonomy" id="2652285"/>
    <lineage>
        <taxon>Bacteria</taxon>
        <taxon>Bacillati</taxon>
        <taxon>Bacillota</taxon>
        <taxon>Negativicutes</taxon>
        <taxon>Selenomonadales</taxon>
        <taxon>Selenomonadaceae</taxon>
        <taxon>Selenomonas</taxon>
    </lineage>
</organism>
<evidence type="ECO:0000256" key="1">
    <source>
        <dbReference type="ARBA" id="ARBA00022676"/>
    </source>
</evidence>
<feature type="domain" description="Glycosyl transferase family 1" evidence="3">
    <location>
        <begin position="370"/>
        <end position="531"/>
    </location>
</feature>
<dbReference type="CDD" id="cd03801">
    <property type="entry name" value="GT4_PimA-like"/>
    <property type="match status" value="1"/>
</dbReference>
<dbReference type="SUPFAM" id="SSF53756">
    <property type="entry name" value="UDP-Glycosyltransferase/glycogen phosphorylase"/>
    <property type="match status" value="1"/>
</dbReference>
<dbReference type="InterPro" id="IPR001296">
    <property type="entry name" value="Glyco_trans_1"/>
</dbReference>
<evidence type="ECO:0000313" key="5">
    <source>
        <dbReference type="Proteomes" id="UP000430222"/>
    </source>
</evidence>
<protein>
    <submittedName>
        <fullName evidence="4">Glycosyltransferase family 4 protein</fullName>
    </submittedName>
</protein>
<keyword evidence="1" id="KW-0328">Glycosyltransferase</keyword>
<dbReference type="RefSeq" id="WP_154620813.1">
    <property type="nucleotide sequence ID" value="NZ_VUNL01000007.1"/>
</dbReference>
<evidence type="ECO:0000259" key="3">
    <source>
        <dbReference type="Pfam" id="PF00534"/>
    </source>
</evidence>
<keyword evidence="5" id="KW-1185">Reference proteome</keyword>
<dbReference type="PANTHER" id="PTHR12526">
    <property type="entry name" value="GLYCOSYLTRANSFERASE"/>
    <property type="match status" value="1"/>
</dbReference>
<evidence type="ECO:0000256" key="2">
    <source>
        <dbReference type="ARBA" id="ARBA00022679"/>
    </source>
</evidence>
<keyword evidence="2 4" id="KW-0808">Transferase</keyword>
<proteinExistence type="predicted"/>
<gene>
    <name evidence="4" type="ORF">FYJ78_07550</name>
</gene>
<comment type="caution">
    <text evidence="4">The sequence shown here is derived from an EMBL/GenBank/DDBJ whole genome shotgun (WGS) entry which is preliminary data.</text>
</comment>
<reference evidence="4 5" key="1">
    <citation type="submission" date="2019-08" db="EMBL/GenBank/DDBJ databases">
        <title>In-depth cultivation of the pig gut microbiome towards novel bacterial diversity and tailored functional studies.</title>
        <authorList>
            <person name="Wylensek D."/>
            <person name="Hitch T.C.A."/>
            <person name="Clavel T."/>
        </authorList>
    </citation>
    <scope>NUCLEOTIDE SEQUENCE [LARGE SCALE GENOMIC DNA]</scope>
    <source>
        <strain evidence="5">WCA-380-WT-3B3</strain>
    </source>
</reference>
<sequence length="561" mass="63445">MYKPGEVFQPKAFPKMTYIDRLFDEDSTYEEELQDDLEDTGTLVVITGASKSGHIVLSAVGERVAAVNFVDEDNVRGVGQHYSVRRGNMRIFFYGIGRFYQRRRDELTELREEDTFLGFIDRRARECRNFDGAPVYLLEEALQKDFDAIVVTNASFVDIAKSLHTCGVSHAKILSYLAYLAKKKGAARQEFGTFGDCSGMRILMTTVDLDYNGGTLALVHAAEAMSARGDRVTIAAPAANEKLLKEVLRLPVKVCLMPGVRYLNREQMDWMYAYDACLVNVYQNGAFAVEASQCVPTLWWMHEPSNRFCSVYRDIQQEFPELLREENFFRLRIAAVSEQAKANFEHYYPGRVDAILPYCLPDSGQDFIDEPQERVTFAIIGGVCERKGQDVFLRAVALLPEQLKEKAAFVLIGGSDGEDAFSAAVRAAAEKEPSVKLLGVLNRAEMRKAYRRIDVVVCASREECLPTTMAEGMMYRKICIATDAAGMNGMIQSGKNGLIVPVEDAEALARRMRHIIERPREYEAMRCAARHTYEEYFTPKKFSERLIEELGKTVECWKKKS</sequence>
<dbReference type="AlphaFoldDB" id="A0A6I2UXD3"/>
<accession>A0A6I2UXD3</accession>
<dbReference type="PANTHER" id="PTHR12526:SF510">
    <property type="entry name" value="D-INOSITOL 3-PHOSPHATE GLYCOSYLTRANSFERASE"/>
    <property type="match status" value="1"/>
</dbReference>
<dbReference type="EMBL" id="VUNL01000007">
    <property type="protein sequence ID" value="MSV25039.1"/>
    <property type="molecule type" value="Genomic_DNA"/>
</dbReference>
<dbReference type="Pfam" id="PF00534">
    <property type="entry name" value="Glycos_transf_1"/>
    <property type="match status" value="1"/>
</dbReference>
<name>A0A6I2UXD3_9FIRM</name>
<dbReference type="Gene3D" id="3.40.50.720">
    <property type="entry name" value="NAD(P)-binding Rossmann-like Domain"/>
    <property type="match status" value="1"/>
</dbReference>
<dbReference type="Proteomes" id="UP000430222">
    <property type="component" value="Unassembled WGS sequence"/>
</dbReference>
<evidence type="ECO:0000313" key="4">
    <source>
        <dbReference type="EMBL" id="MSV25039.1"/>
    </source>
</evidence>
<dbReference type="Gene3D" id="3.40.50.2000">
    <property type="entry name" value="Glycogen Phosphorylase B"/>
    <property type="match status" value="2"/>
</dbReference>
<dbReference type="GO" id="GO:0016757">
    <property type="term" value="F:glycosyltransferase activity"/>
    <property type="evidence" value="ECO:0007669"/>
    <property type="project" value="UniProtKB-KW"/>
</dbReference>